<dbReference type="GO" id="GO:0005789">
    <property type="term" value="C:endoplasmic reticulum membrane"/>
    <property type="evidence" value="ECO:0007669"/>
    <property type="project" value="UniProtKB-SubCell"/>
</dbReference>
<keyword evidence="5 7" id="KW-1133">Transmembrane helix</keyword>
<dbReference type="InterPro" id="IPR057434">
    <property type="entry name" value="LMF1/2_N"/>
</dbReference>
<protein>
    <recommendedName>
        <fullName evidence="7">Lipase maturation factor</fullName>
    </recommendedName>
</protein>
<dbReference type="AlphaFoldDB" id="A0A813PSZ6"/>
<dbReference type="PANTHER" id="PTHR14463">
    <property type="entry name" value="LIPASE MATURATION FACTOR"/>
    <property type="match status" value="1"/>
</dbReference>
<evidence type="ECO:0000313" key="10">
    <source>
        <dbReference type="EMBL" id="CAF0757277.1"/>
    </source>
</evidence>
<comment type="caution">
    <text evidence="10">The sequence shown here is derived from an EMBL/GenBank/DDBJ whole genome shotgun (WGS) entry which is preliminary data.</text>
</comment>
<feature type="domain" description="Lipase maturation factor 1/2 C-terminal" evidence="9">
    <location>
        <begin position="382"/>
        <end position="508"/>
    </location>
</feature>
<evidence type="ECO:0000256" key="6">
    <source>
        <dbReference type="ARBA" id="ARBA00023136"/>
    </source>
</evidence>
<dbReference type="GO" id="GO:0051604">
    <property type="term" value="P:protein maturation"/>
    <property type="evidence" value="ECO:0007669"/>
    <property type="project" value="InterPro"/>
</dbReference>
<dbReference type="InterPro" id="IPR057433">
    <property type="entry name" value="LMF1/2_C"/>
</dbReference>
<evidence type="ECO:0000256" key="3">
    <source>
        <dbReference type="ARBA" id="ARBA00022692"/>
    </source>
</evidence>
<feature type="domain" description="Lipase maturation factor 1/2 N-terminal" evidence="8">
    <location>
        <begin position="122"/>
        <end position="272"/>
    </location>
</feature>
<evidence type="ECO:0000259" key="8">
    <source>
        <dbReference type="Pfam" id="PF06762"/>
    </source>
</evidence>
<evidence type="ECO:0000256" key="1">
    <source>
        <dbReference type="ARBA" id="ARBA00004477"/>
    </source>
</evidence>
<accession>A0A813PSZ6</accession>
<gene>
    <name evidence="10" type="ORF">IZO911_LOCUS4506</name>
</gene>
<feature type="transmembrane region" description="Helical" evidence="7">
    <location>
        <begin position="275"/>
        <end position="295"/>
    </location>
</feature>
<keyword evidence="3 7" id="KW-0812">Transmembrane</keyword>
<dbReference type="InterPro" id="IPR009613">
    <property type="entry name" value="LMF"/>
</dbReference>
<keyword evidence="4 7" id="KW-0256">Endoplasmic reticulum</keyword>
<evidence type="ECO:0000256" key="4">
    <source>
        <dbReference type="ARBA" id="ARBA00022824"/>
    </source>
</evidence>
<keyword evidence="6 7" id="KW-0472">Membrane</keyword>
<dbReference type="Proteomes" id="UP000663860">
    <property type="component" value="Unassembled WGS sequence"/>
</dbReference>
<organism evidence="10 11">
    <name type="scientific">Adineta steineri</name>
    <dbReference type="NCBI Taxonomy" id="433720"/>
    <lineage>
        <taxon>Eukaryota</taxon>
        <taxon>Metazoa</taxon>
        <taxon>Spiralia</taxon>
        <taxon>Gnathifera</taxon>
        <taxon>Rotifera</taxon>
        <taxon>Eurotatoria</taxon>
        <taxon>Bdelloidea</taxon>
        <taxon>Adinetida</taxon>
        <taxon>Adinetidae</taxon>
        <taxon>Adineta</taxon>
    </lineage>
</organism>
<evidence type="ECO:0000256" key="7">
    <source>
        <dbReference type="RuleBase" id="RU361229"/>
    </source>
</evidence>
<dbReference type="Pfam" id="PF25179">
    <property type="entry name" value="LMF1_C"/>
    <property type="match status" value="1"/>
</dbReference>
<dbReference type="EMBL" id="CAJNOE010000025">
    <property type="protein sequence ID" value="CAF0757277.1"/>
    <property type="molecule type" value="Genomic_DNA"/>
</dbReference>
<evidence type="ECO:0000256" key="2">
    <source>
        <dbReference type="ARBA" id="ARBA00005512"/>
    </source>
</evidence>
<feature type="transmembrane region" description="Helical" evidence="7">
    <location>
        <begin position="103"/>
        <end position="122"/>
    </location>
</feature>
<comment type="similarity">
    <text evidence="2 7">Belongs to the lipase maturation factor family.</text>
</comment>
<dbReference type="PANTHER" id="PTHR14463:SF10">
    <property type="entry name" value="LIPASE MATURATION FACTOR 1"/>
    <property type="match status" value="1"/>
</dbReference>
<evidence type="ECO:0000256" key="5">
    <source>
        <dbReference type="ARBA" id="ARBA00022989"/>
    </source>
</evidence>
<comment type="function">
    <text evidence="7">Involved in the maturation of specific proteins in the endoplasmic reticulum.</text>
</comment>
<feature type="transmembrane region" description="Helical" evidence="7">
    <location>
        <begin position="134"/>
        <end position="158"/>
    </location>
</feature>
<evidence type="ECO:0000313" key="11">
    <source>
        <dbReference type="Proteomes" id="UP000663860"/>
    </source>
</evidence>
<feature type="transmembrane region" description="Helical" evidence="7">
    <location>
        <begin position="230"/>
        <end position="246"/>
    </location>
</feature>
<feature type="transmembrane region" description="Helical" evidence="7">
    <location>
        <begin position="301"/>
        <end position="321"/>
    </location>
</feature>
<proteinExistence type="inferred from homology"/>
<dbReference type="Pfam" id="PF06762">
    <property type="entry name" value="LMF1"/>
    <property type="match status" value="1"/>
</dbReference>
<comment type="subcellular location">
    <subcellularLocation>
        <location evidence="1 7">Endoplasmic reticulum membrane</location>
        <topology evidence="1 7">Multi-pass membrane protein</topology>
    </subcellularLocation>
</comment>
<reference evidence="10" key="1">
    <citation type="submission" date="2021-02" db="EMBL/GenBank/DDBJ databases">
        <authorList>
            <person name="Nowell W R."/>
        </authorList>
    </citation>
    <scope>NUCLEOTIDE SEQUENCE</scope>
</reference>
<name>A0A813PSZ6_9BILA</name>
<evidence type="ECO:0000259" key="9">
    <source>
        <dbReference type="Pfam" id="PF25179"/>
    </source>
</evidence>
<feature type="transmembrane region" description="Helical" evidence="7">
    <location>
        <begin position="76"/>
        <end position="96"/>
    </location>
</feature>
<sequence>MMLFNEPWYLSISLFERTLACINLAAFLSSLSQWRGQIGSTGILPASGFVRHWKERKLTFFQRPTLCLFISDSDNFLLLLHWIGIICSVMAFFAIIPPGICLIGCWLCYSSLVTVSTTFMGLQMHSNLLETDMLYILCSPFLAAQPEVFVFIQWSLLFRIMLGGAVGKYTGGDPSWKDGTAMSWHYWTQPLPNPLSPIFYRMPASIHKIETYFTYVSEGIGAILCYTPQIIRWISFVFFLLILLGINSTGNYAHLAPLTLTEMILLLNDNVWRTLIPFQWIISFLEYTSVAPYAIAWPFKLLPWIFIALPYFFISLVPLLGTFRDENPFSWPIFIRYSSRPLNLTQFIYQHKHFQRFFLIPWNYIMNWSENGHDLISPIRLCGRYVKFAHMTKRRWEIIIEGSEDGTNWYEYDFKYKPSNINKSLPIVPFCHMPNLDWRLWFLPNDAARGAPPPQWFNIFLQRILEHNQSVLSLLGPLPEQFRTKPPNFIRAWLYDYRFTYKREQDSKQLVEKTPADQIGKTWYRNRVGIYAKANSKNE</sequence>